<keyword evidence="2" id="KW-0812">Transmembrane</keyword>
<keyword evidence="2" id="KW-0472">Membrane</keyword>
<accession>A0AAU7TM96</accession>
<dbReference type="AlphaFoldDB" id="A0AAU7TM96"/>
<protein>
    <submittedName>
        <fullName evidence="3">Uncharacterized protein</fullName>
    </submittedName>
</protein>
<sequence>MDNERTVAAELHRLAENEAHEPIDALQLVARGRRGLRRRRLFTAGGAVAGVAAIALAVSVLPGLGATEDPLPVASGSFEPVPGVPGGEAGAGQKLTKEEATRRCDLRYPEHKGRELNGNGPFWSGRPATYGGKDGSGPATSPRPGSSERPATSKLDFAVCVVPGGDKPSAALVAAAAKDPAPTTAAGQLRNCSVQTWVDLTGWSIVASDQSPRLRTAVLVAISPSGQKAVACQLDALPANAGQEFTNSQFLTVDALDPNDPITTPGKGSKHANLFAGGGGGGGYCPGTPCSKNYFFTGWGRVPSSAATVSIKMGTDPAHVVPVTDGWFALSYVSKSDHSTVKNPPTITAYDKRGKVVKVVQP</sequence>
<evidence type="ECO:0000256" key="1">
    <source>
        <dbReference type="SAM" id="MobiDB-lite"/>
    </source>
</evidence>
<name>A0AAU7TM96_9ACTN</name>
<keyword evidence="2" id="KW-1133">Transmembrane helix</keyword>
<feature type="region of interest" description="Disordered" evidence="1">
    <location>
        <begin position="109"/>
        <end position="152"/>
    </location>
</feature>
<gene>
    <name evidence="3" type="ORF">ABN611_16000</name>
</gene>
<dbReference type="EMBL" id="CP158165">
    <property type="protein sequence ID" value="XBV27892.1"/>
    <property type="molecule type" value="Genomic_DNA"/>
</dbReference>
<dbReference type="RefSeq" id="WP_350280672.1">
    <property type="nucleotide sequence ID" value="NZ_CP158165.1"/>
</dbReference>
<proteinExistence type="predicted"/>
<reference evidence="3" key="1">
    <citation type="submission" date="2024-06" db="EMBL/GenBank/DDBJ databases">
        <title>Kribbella sp. strain HUAS MG21 genome sequences.</title>
        <authorList>
            <person name="Mo P."/>
        </authorList>
    </citation>
    <scope>NUCLEOTIDE SEQUENCE</scope>
    <source>
        <strain evidence="3">HUAS MG21</strain>
    </source>
</reference>
<feature type="transmembrane region" description="Helical" evidence="2">
    <location>
        <begin position="41"/>
        <end position="64"/>
    </location>
</feature>
<evidence type="ECO:0000313" key="3">
    <source>
        <dbReference type="EMBL" id="XBV27892.1"/>
    </source>
</evidence>
<organism evidence="3">
    <name type="scientific">Kribbella sp. HUAS MG21</name>
    <dbReference type="NCBI Taxonomy" id="3160966"/>
    <lineage>
        <taxon>Bacteria</taxon>
        <taxon>Bacillati</taxon>
        <taxon>Actinomycetota</taxon>
        <taxon>Actinomycetes</taxon>
        <taxon>Propionibacteriales</taxon>
        <taxon>Kribbellaceae</taxon>
        <taxon>Kribbella</taxon>
    </lineage>
</organism>
<evidence type="ECO:0000256" key="2">
    <source>
        <dbReference type="SAM" id="Phobius"/>
    </source>
</evidence>